<keyword evidence="7" id="KW-1185">Reference proteome</keyword>
<reference evidence="7" key="1">
    <citation type="journal article" date="2019" name="Int. J. Syst. Evol. Microbiol.">
        <title>The Global Catalogue of Microorganisms (GCM) 10K type strain sequencing project: providing services to taxonomists for standard genome sequencing and annotation.</title>
        <authorList>
            <consortium name="The Broad Institute Genomics Platform"/>
            <consortium name="The Broad Institute Genome Sequencing Center for Infectious Disease"/>
            <person name="Wu L."/>
            <person name="Ma J."/>
        </authorList>
    </citation>
    <scope>NUCLEOTIDE SEQUENCE [LARGE SCALE GENOMIC DNA]</scope>
    <source>
        <strain evidence="7">JCM 14545</strain>
    </source>
</reference>
<dbReference type="InterPro" id="IPR023772">
    <property type="entry name" value="DNA-bd_HTH_TetR-type_CS"/>
</dbReference>
<organism evidence="6 7">
    <name type="scientific">Amycolatopsis minnesotensis</name>
    <dbReference type="NCBI Taxonomy" id="337894"/>
    <lineage>
        <taxon>Bacteria</taxon>
        <taxon>Bacillati</taxon>
        <taxon>Actinomycetota</taxon>
        <taxon>Actinomycetes</taxon>
        <taxon>Pseudonocardiales</taxon>
        <taxon>Pseudonocardiaceae</taxon>
        <taxon>Amycolatopsis</taxon>
    </lineage>
</organism>
<evidence type="ECO:0000256" key="1">
    <source>
        <dbReference type="ARBA" id="ARBA00023015"/>
    </source>
</evidence>
<dbReference type="PROSITE" id="PS01081">
    <property type="entry name" value="HTH_TETR_1"/>
    <property type="match status" value="1"/>
</dbReference>
<evidence type="ECO:0000313" key="7">
    <source>
        <dbReference type="Proteomes" id="UP001501116"/>
    </source>
</evidence>
<keyword evidence="3" id="KW-0804">Transcription</keyword>
<accession>A0ABP5CV73</accession>
<dbReference type="InterPro" id="IPR001647">
    <property type="entry name" value="HTH_TetR"/>
</dbReference>
<dbReference type="PANTHER" id="PTHR30055">
    <property type="entry name" value="HTH-TYPE TRANSCRIPTIONAL REGULATOR RUTR"/>
    <property type="match status" value="1"/>
</dbReference>
<proteinExistence type="predicted"/>
<dbReference type="InterPro" id="IPR041347">
    <property type="entry name" value="MftR_C"/>
</dbReference>
<dbReference type="InterPro" id="IPR050109">
    <property type="entry name" value="HTH-type_TetR-like_transc_reg"/>
</dbReference>
<dbReference type="Proteomes" id="UP001501116">
    <property type="component" value="Unassembled WGS sequence"/>
</dbReference>
<dbReference type="PANTHER" id="PTHR30055:SF234">
    <property type="entry name" value="HTH-TYPE TRANSCRIPTIONAL REGULATOR BETI"/>
    <property type="match status" value="1"/>
</dbReference>
<feature type="DNA-binding region" description="H-T-H motif" evidence="4">
    <location>
        <begin position="36"/>
        <end position="55"/>
    </location>
</feature>
<dbReference type="Pfam" id="PF17754">
    <property type="entry name" value="TetR_C_14"/>
    <property type="match status" value="1"/>
</dbReference>
<dbReference type="SUPFAM" id="SSF46689">
    <property type="entry name" value="Homeodomain-like"/>
    <property type="match status" value="1"/>
</dbReference>
<keyword evidence="1" id="KW-0805">Transcription regulation</keyword>
<dbReference type="EMBL" id="BAAANN010000020">
    <property type="protein sequence ID" value="GAA1969502.1"/>
    <property type="molecule type" value="Genomic_DNA"/>
</dbReference>
<dbReference type="Gene3D" id="1.10.10.60">
    <property type="entry name" value="Homeodomain-like"/>
    <property type="match status" value="1"/>
</dbReference>
<evidence type="ECO:0000259" key="5">
    <source>
        <dbReference type="PROSITE" id="PS50977"/>
    </source>
</evidence>
<dbReference type="Pfam" id="PF00440">
    <property type="entry name" value="TetR_N"/>
    <property type="match status" value="1"/>
</dbReference>
<evidence type="ECO:0000313" key="6">
    <source>
        <dbReference type="EMBL" id="GAA1969502.1"/>
    </source>
</evidence>
<name>A0ABP5CV73_9PSEU</name>
<dbReference type="Gene3D" id="1.10.357.10">
    <property type="entry name" value="Tetracycline Repressor, domain 2"/>
    <property type="match status" value="1"/>
</dbReference>
<evidence type="ECO:0000256" key="4">
    <source>
        <dbReference type="PROSITE-ProRule" id="PRU00335"/>
    </source>
</evidence>
<protein>
    <submittedName>
        <fullName evidence="6">TetR/AcrR family transcriptional regulator</fullName>
    </submittedName>
</protein>
<sequence length="199" mass="22395">MSMAEERRERRRIAKRVAIRAVAVRLALEHGLEAATVEAIAEAADISPRTFFNYFATKDELFDLEPHQWTREEILAELRARPVDEAPLASMHAVVKAMAEAAAFPDLHGELELLQELYRRHPELYARIRLMDEIDDTMKALADEIAARTGTDADLDVRPGLLVAASFAAMQTAEQRARTSGRAFDEHLDEAFTLLRQGL</sequence>
<keyword evidence="2 4" id="KW-0238">DNA-binding</keyword>
<dbReference type="RefSeq" id="WP_344423142.1">
    <property type="nucleotide sequence ID" value="NZ_BAAANN010000020.1"/>
</dbReference>
<comment type="caution">
    <text evidence="6">The sequence shown here is derived from an EMBL/GenBank/DDBJ whole genome shotgun (WGS) entry which is preliminary data.</text>
</comment>
<feature type="domain" description="HTH tetR-type" evidence="5">
    <location>
        <begin position="13"/>
        <end position="73"/>
    </location>
</feature>
<evidence type="ECO:0000256" key="3">
    <source>
        <dbReference type="ARBA" id="ARBA00023163"/>
    </source>
</evidence>
<dbReference type="PROSITE" id="PS50977">
    <property type="entry name" value="HTH_TETR_2"/>
    <property type="match status" value="1"/>
</dbReference>
<evidence type="ECO:0000256" key="2">
    <source>
        <dbReference type="ARBA" id="ARBA00023125"/>
    </source>
</evidence>
<gene>
    <name evidence="6" type="ORF">GCM10009754_48720</name>
</gene>
<dbReference type="InterPro" id="IPR009057">
    <property type="entry name" value="Homeodomain-like_sf"/>
</dbReference>